<protein>
    <submittedName>
        <fullName evidence="2">Uncharacterized protein</fullName>
    </submittedName>
</protein>
<reference evidence="2" key="1">
    <citation type="journal article" date="2023" name="Int. J. Syst. Evol. Microbiol.">
        <title>&lt;i&gt;Shewanella septentrionalis&lt;/i&gt; sp. nov. and &lt;i&gt;Shewanella holmiensis&lt;/i&gt; sp. nov., isolated from Baltic Sea water and sediments.</title>
        <authorList>
            <person name="Martin-Rodriguez A.J."/>
            <person name="Thorell K."/>
            <person name="Joffre E."/>
            <person name="Jensie-Markopoulos S."/>
            <person name="Moore E.R.B."/>
            <person name="Sjoling A."/>
        </authorList>
    </citation>
    <scope>NUCLEOTIDE SEQUENCE</scope>
    <source>
        <strain evidence="2">SP1S2-7</strain>
    </source>
</reference>
<keyword evidence="3" id="KW-1185">Reference proteome</keyword>
<evidence type="ECO:0000313" key="3">
    <source>
        <dbReference type="Proteomes" id="UP001155546"/>
    </source>
</evidence>
<dbReference type="AlphaFoldDB" id="A0A9X2WNI0"/>
<accession>A0A9X2WNI0</accession>
<evidence type="ECO:0000313" key="2">
    <source>
        <dbReference type="EMBL" id="MCT7942371.1"/>
    </source>
</evidence>
<feature type="chain" id="PRO_5040752640" evidence="1">
    <location>
        <begin position="30"/>
        <end position="102"/>
    </location>
</feature>
<proteinExistence type="predicted"/>
<name>A0A9X2WNI0_9GAMM</name>
<organism evidence="2 3">
    <name type="scientific">Shewanella holmiensis</name>
    <dbReference type="NCBI Taxonomy" id="2952222"/>
    <lineage>
        <taxon>Bacteria</taxon>
        <taxon>Pseudomonadati</taxon>
        <taxon>Pseudomonadota</taxon>
        <taxon>Gammaproteobacteria</taxon>
        <taxon>Alteromonadales</taxon>
        <taxon>Shewanellaceae</taxon>
        <taxon>Shewanella</taxon>
    </lineage>
</organism>
<dbReference type="EMBL" id="JAMTCD010000013">
    <property type="protein sequence ID" value="MCT7942371.1"/>
    <property type="molecule type" value="Genomic_DNA"/>
</dbReference>
<dbReference type="Proteomes" id="UP001155546">
    <property type="component" value="Unassembled WGS sequence"/>
</dbReference>
<evidence type="ECO:0000256" key="1">
    <source>
        <dbReference type="SAM" id="SignalP"/>
    </source>
</evidence>
<dbReference type="RefSeq" id="WP_261298737.1">
    <property type="nucleotide sequence ID" value="NZ_JAMTCD010000013.1"/>
</dbReference>
<comment type="caution">
    <text evidence="2">The sequence shown here is derived from an EMBL/GenBank/DDBJ whole genome shotgun (WGS) entry which is preliminary data.</text>
</comment>
<gene>
    <name evidence="2" type="ORF">NE535_11265</name>
</gene>
<keyword evidence="1" id="KW-0732">Signal</keyword>
<sequence length="102" mass="11043">MFNSNSKIRLNRIAGAAVVAVMMSASSFAAQANDAMVQDTLNVLEQNISQASQDLFVSAKQEFVLSLRTQIAEQIFDVNTDSQEKLLASDDAEQSVTTASQK</sequence>
<feature type="signal peptide" evidence="1">
    <location>
        <begin position="1"/>
        <end position="29"/>
    </location>
</feature>